<keyword evidence="1" id="KW-0472">Membrane</keyword>
<dbReference type="EMBL" id="MCGE01000001">
    <property type="protein sequence ID" value="ORZ25963.1"/>
    <property type="molecule type" value="Genomic_DNA"/>
</dbReference>
<organism evidence="2 3">
    <name type="scientific">Absidia repens</name>
    <dbReference type="NCBI Taxonomy" id="90262"/>
    <lineage>
        <taxon>Eukaryota</taxon>
        <taxon>Fungi</taxon>
        <taxon>Fungi incertae sedis</taxon>
        <taxon>Mucoromycota</taxon>
        <taxon>Mucoromycotina</taxon>
        <taxon>Mucoromycetes</taxon>
        <taxon>Mucorales</taxon>
        <taxon>Cunninghamellaceae</taxon>
        <taxon>Absidia</taxon>
    </lineage>
</organism>
<dbReference type="AlphaFoldDB" id="A0A1X2J2A5"/>
<keyword evidence="1" id="KW-1133">Transmembrane helix</keyword>
<evidence type="ECO:0000256" key="1">
    <source>
        <dbReference type="SAM" id="Phobius"/>
    </source>
</evidence>
<protein>
    <submittedName>
        <fullName evidence="2">Uncharacterized protein</fullName>
    </submittedName>
</protein>
<sequence>MNLRKLKNAVFSQCLLHAAMNSLIPFFFIDTACILTSTMMTIVAGTSLYSMMRSKWWLMVIFLGATMVP</sequence>
<comment type="caution">
    <text evidence="2">The sequence shown here is derived from an EMBL/GenBank/DDBJ whole genome shotgun (WGS) entry which is preliminary data.</text>
</comment>
<name>A0A1X2J2A5_9FUNG</name>
<evidence type="ECO:0000313" key="3">
    <source>
        <dbReference type="Proteomes" id="UP000193560"/>
    </source>
</evidence>
<proteinExistence type="predicted"/>
<feature type="transmembrane region" description="Helical" evidence="1">
    <location>
        <begin position="26"/>
        <end position="49"/>
    </location>
</feature>
<accession>A0A1X2J2A5</accession>
<keyword evidence="3" id="KW-1185">Reference proteome</keyword>
<reference evidence="2 3" key="1">
    <citation type="submission" date="2016-07" db="EMBL/GenBank/DDBJ databases">
        <title>Pervasive Adenine N6-methylation of Active Genes in Fungi.</title>
        <authorList>
            <consortium name="DOE Joint Genome Institute"/>
            <person name="Mondo S.J."/>
            <person name="Dannebaum R.O."/>
            <person name="Kuo R.C."/>
            <person name="Labutti K."/>
            <person name="Haridas S."/>
            <person name="Kuo A."/>
            <person name="Salamov A."/>
            <person name="Ahrendt S.R."/>
            <person name="Lipzen A."/>
            <person name="Sullivan W."/>
            <person name="Andreopoulos W.B."/>
            <person name="Clum A."/>
            <person name="Lindquist E."/>
            <person name="Daum C."/>
            <person name="Ramamoorthy G.K."/>
            <person name="Gryganskyi A."/>
            <person name="Culley D."/>
            <person name="Magnuson J.K."/>
            <person name="James T.Y."/>
            <person name="O'Malley M.A."/>
            <person name="Stajich J.E."/>
            <person name="Spatafora J.W."/>
            <person name="Visel A."/>
            <person name="Grigoriev I.V."/>
        </authorList>
    </citation>
    <scope>NUCLEOTIDE SEQUENCE [LARGE SCALE GENOMIC DNA]</scope>
    <source>
        <strain evidence="2 3">NRRL 1336</strain>
    </source>
</reference>
<keyword evidence="1" id="KW-0812">Transmembrane</keyword>
<evidence type="ECO:0000313" key="2">
    <source>
        <dbReference type="EMBL" id="ORZ25963.1"/>
    </source>
</evidence>
<dbReference type="Proteomes" id="UP000193560">
    <property type="component" value="Unassembled WGS sequence"/>
</dbReference>
<gene>
    <name evidence="2" type="ORF">BCR42DRAFT_401298</name>
</gene>